<evidence type="ECO:0000313" key="1">
    <source>
        <dbReference type="EMBL" id="CAA9472394.1"/>
    </source>
</evidence>
<organism evidence="1">
    <name type="scientific">uncultured Rubrobacteraceae bacterium</name>
    <dbReference type="NCBI Taxonomy" id="349277"/>
    <lineage>
        <taxon>Bacteria</taxon>
        <taxon>Bacillati</taxon>
        <taxon>Actinomycetota</taxon>
        <taxon>Rubrobacteria</taxon>
        <taxon>Rubrobacterales</taxon>
        <taxon>Rubrobacteraceae</taxon>
        <taxon>environmental samples</taxon>
    </lineage>
</organism>
<dbReference type="EMBL" id="CADCVH010000106">
    <property type="protein sequence ID" value="CAA9472394.1"/>
    <property type="molecule type" value="Genomic_DNA"/>
</dbReference>
<name>A0A6J4RQD2_9ACTN</name>
<dbReference type="AlphaFoldDB" id="A0A6J4RQD2"/>
<reference evidence="1" key="1">
    <citation type="submission" date="2020-02" db="EMBL/GenBank/DDBJ databases">
        <authorList>
            <person name="Meier V. D."/>
        </authorList>
    </citation>
    <scope>NUCLEOTIDE SEQUENCE</scope>
    <source>
        <strain evidence="1">AVDCRST_MAG02</strain>
    </source>
</reference>
<sequence>MRKILLAATYPPTRHAIQTMHELGIEPTF</sequence>
<gene>
    <name evidence="1" type="ORF">AVDCRST_MAG02-3837</name>
</gene>
<protein>
    <submittedName>
        <fullName evidence="1">Uncharacterized protein</fullName>
    </submittedName>
</protein>
<accession>A0A6J4RQD2</accession>
<proteinExistence type="predicted"/>